<keyword evidence="1" id="KW-0004">4Fe-4S</keyword>
<feature type="domain" description="4Fe-4S ferredoxin-type" evidence="5">
    <location>
        <begin position="447"/>
        <end position="477"/>
    </location>
</feature>
<dbReference type="Pfam" id="PF12838">
    <property type="entry name" value="Fer4_7"/>
    <property type="match status" value="1"/>
</dbReference>
<organism evidence="6 7">
    <name type="scientific">Campylobacter iguaniorum</name>
    <dbReference type="NCBI Taxonomy" id="1244531"/>
    <lineage>
        <taxon>Bacteria</taxon>
        <taxon>Pseudomonadati</taxon>
        <taxon>Campylobacterota</taxon>
        <taxon>Epsilonproteobacteria</taxon>
        <taxon>Campylobacterales</taxon>
        <taxon>Campylobacteraceae</taxon>
        <taxon>Campylobacter</taxon>
    </lineage>
</organism>
<dbReference type="InterPro" id="IPR050572">
    <property type="entry name" value="Fe-S_Ferredoxin"/>
</dbReference>
<dbReference type="EMBL" id="CP009043">
    <property type="protein sequence ID" value="AII15317.1"/>
    <property type="molecule type" value="Genomic_DNA"/>
</dbReference>
<keyword evidence="2" id="KW-0479">Metal-binding</keyword>
<dbReference type="AlphaFoldDB" id="A0A076FD75"/>
<gene>
    <name evidence="6" type="ORF">CIG1485E_1494</name>
</gene>
<dbReference type="Pfam" id="PF13237">
    <property type="entry name" value="Fer4_10"/>
    <property type="match status" value="1"/>
</dbReference>
<accession>A0A076FD75</accession>
<dbReference type="GO" id="GO:0046872">
    <property type="term" value="F:metal ion binding"/>
    <property type="evidence" value="ECO:0007669"/>
    <property type="project" value="UniProtKB-KW"/>
</dbReference>
<dbReference type="Gene3D" id="3.30.70.20">
    <property type="match status" value="2"/>
</dbReference>
<sequence length="556" mass="62237">MREFAFLNENSDEIPLDDSIESLNLATNDRYLVSNSPKLNAEIYAKEINFYLKNSTENALVKSKNTLKIYEARASGFDLSMDVDLAKEIGKNILFVSDNDESEAVSLLAQNGFKVIKLSHNEIKFIYGEIGELLAVVLRDNDEFEIDFSILLVKNAKDYMLRQSGCFEAANLASDEILSLVNSVSPVYNYKRVIDYDANICQYKGRRTLHCAKCVDVCPTVAIMKNDETKELVFSHIDCVSCGACVSVCPSGSLDFNFIPRRAFGEVLELYKDSIILVVDDSVELESLDVNLKPNVLPLFVKSLNFLSHEHLMELVCTSGASVVLYGKEFMPPLNEALNLVNEIYEKIYQTKSVYKANDLSSLNEALNLAGFIEASKQEINFYNLKKREIFAKYLLNMIKDEDYGKTGCGELVRYGKVEINTDSCTLCLSCVGACNVGALYADKSDNSIKFNASLCTTCGYCETSCAESETIKVIRDGMELKKSYFEYQTLAQDELFKCVECGKEFATVKSVKKIATLLEASFASDPDKLKTLYCCGECKAKLMLKKQIENGDFDE</sequence>
<dbReference type="PANTHER" id="PTHR43687">
    <property type="entry name" value="ADENYLYLSULFATE REDUCTASE, BETA SUBUNIT"/>
    <property type="match status" value="1"/>
</dbReference>
<dbReference type="GO" id="GO:0051539">
    <property type="term" value="F:4 iron, 4 sulfur cluster binding"/>
    <property type="evidence" value="ECO:0007669"/>
    <property type="project" value="UniProtKB-KW"/>
</dbReference>
<evidence type="ECO:0000256" key="2">
    <source>
        <dbReference type="ARBA" id="ARBA00022723"/>
    </source>
</evidence>
<dbReference type="PANTHER" id="PTHR43687:SF1">
    <property type="entry name" value="FERREDOXIN III"/>
    <property type="match status" value="1"/>
</dbReference>
<evidence type="ECO:0000256" key="4">
    <source>
        <dbReference type="ARBA" id="ARBA00023014"/>
    </source>
</evidence>
<dbReference type="PROSITE" id="PS51379">
    <property type="entry name" value="4FE4S_FER_2"/>
    <property type="match status" value="3"/>
</dbReference>
<evidence type="ECO:0000313" key="6">
    <source>
        <dbReference type="EMBL" id="AII15317.1"/>
    </source>
</evidence>
<dbReference type="eggNOG" id="COG1145">
    <property type="taxonomic scope" value="Bacteria"/>
</dbReference>
<dbReference type="eggNOG" id="COG2221">
    <property type="taxonomic scope" value="Bacteria"/>
</dbReference>
<keyword evidence="7" id="KW-1185">Reference proteome</keyword>
<dbReference type="SUPFAM" id="SSF54862">
    <property type="entry name" value="4Fe-4S ferredoxins"/>
    <property type="match status" value="2"/>
</dbReference>
<dbReference type="HOGENOM" id="CLU_035912_0_0_7"/>
<dbReference type="RefSeq" id="WP_038455101.1">
    <property type="nucleotide sequence ID" value="NZ_CP009043.1"/>
</dbReference>
<dbReference type="OrthoDB" id="9808559at2"/>
<dbReference type="InterPro" id="IPR017900">
    <property type="entry name" value="4Fe4S_Fe_S_CS"/>
</dbReference>
<protein>
    <submittedName>
        <fullName evidence="6">Iron-sulfur cluster domain protein</fullName>
    </submittedName>
</protein>
<keyword evidence="4" id="KW-0411">Iron-sulfur</keyword>
<reference evidence="7" key="1">
    <citation type="journal article" date="2014" name="Genome Announc.">
        <title>Complete Genome Sequence of Campylobacter iguaniorum Strain 1485ET, Isolated from a Bearded Dragon (Pogona vitticeps).</title>
        <authorList>
            <person name="Gilbert M.J."/>
            <person name="Miller W.G."/>
            <person name="Yee E."/>
            <person name="Kik M."/>
            <person name="Wagenaar J.A."/>
            <person name="Duim B."/>
        </authorList>
    </citation>
    <scope>NUCLEOTIDE SEQUENCE [LARGE SCALE GENOMIC DNA]</scope>
    <source>
        <strain evidence="7">1485E</strain>
    </source>
</reference>
<keyword evidence="3" id="KW-0408">Iron</keyword>
<proteinExistence type="predicted"/>
<dbReference type="PROSITE" id="PS00198">
    <property type="entry name" value="4FE4S_FER_1"/>
    <property type="match status" value="1"/>
</dbReference>
<dbReference type="InterPro" id="IPR017896">
    <property type="entry name" value="4Fe4S_Fe-S-bd"/>
</dbReference>
<evidence type="ECO:0000256" key="3">
    <source>
        <dbReference type="ARBA" id="ARBA00023004"/>
    </source>
</evidence>
<evidence type="ECO:0000256" key="1">
    <source>
        <dbReference type="ARBA" id="ARBA00022485"/>
    </source>
</evidence>
<feature type="domain" description="4Fe-4S ferredoxin-type" evidence="5">
    <location>
        <begin position="230"/>
        <end position="259"/>
    </location>
</feature>
<dbReference type="Proteomes" id="UP000028486">
    <property type="component" value="Chromosome"/>
</dbReference>
<evidence type="ECO:0000259" key="5">
    <source>
        <dbReference type="PROSITE" id="PS51379"/>
    </source>
</evidence>
<dbReference type="KEGG" id="caj:CIG1485E_1494"/>
<feature type="domain" description="4Fe-4S ferredoxin-type" evidence="5">
    <location>
        <begin position="416"/>
        <end position="445"/>
    </location>
</feature>
<evidence type="ECO:0000313" key="7">
    <source>
        <dbReference type="Proteomes" id="UP000028486"/>
    </source>
</evidence>
<name>A0A076FD75_9BACT</name>
<dbReference type="STRING" id="1244531.CIG2463D_1687"/>